<evidence type="ECO:0000256" key="1">
    <source>
        <dbReference type="SAM" id="MobiDB-lite"/>
    </source>
</evidence>
<evidence type="ECO:0000256" key="2">
    <source>
        <dbReference type="SAM" id="Phobius"/>
    </source>
</evidence>
<organism evidence="3">
    <name type="scientific">marine metagenome</name>
    <dbReference type="NCBI Taxonomy" id="408172"/>
    <lineage>
        <taxon>unclassified sequences</taxon>
        <taxon>metagenomes</taxon>
        <taxon>ecological metagenomes</taxon>
    </lineage>
</organism>
<dbReference type="EMBL" id="UINC01001041">
    <property type="protein sequence ID" value="SUZ68731.1"/>
    <property type="molecule type" value="Genomic_DNA"/>
</dbReference>
<proteinExistence type="predicted"/>
<name>A0A381PNY1_9ZZZZ</name>
<feature type="transmembrane region" description="Helical" evidence="2">
    <location>
        <begin position="62"/>
        <end position="84"/>
    </location>
</feature>
<accession>A0A381PNY1</accession>
<evidence type="ECO:0000313" key="3">
    <source>
        <dbReference type="EMBL" id="SUZ68731.1"/>
    </source>
</evidence>
<feature type="transmembrane region" description="Helical" evidence="2">
    <location>
        <begin position="7"/>
        <end position="25"/>
    </location>
</feature>
<feature type="transmembrane region" description="Helical" evidence="2">
    <location>
        <begin position="31"/>
        <end position="50"/>
    </location>
</feature>
<protein>
    <submittedName>
        <fullName evidence="3">Uncharacterized protein</fullName>
    </submittedName>
</protein>
<gene>
    <name evidence="3" type="ORF">METZ01_LOCUS21585</name>
</gene>
<keyword evidence="2" id="KW-0472">Membrane</keyword>
<reference evidence="3" key="1">
    <citation type="submission" date="2018-05" db="EMBL/GenBank/DDBJ databases">
        <authorList>
            <person name="Lanie J.A."/>
            <person name="Ng W.-L."/>
            <person name="Kazmierczak K.M."/>
            <person name="Andrzejewski T.M."/>
            <person name="Davidsen T.M."/>
            <person name="Wayne K.J."/>
            <person name="Tettelin H."/>
            <person name="Glass J.I."/>
            <person name="Rusch D."/>
            <person name="Podicherti R."/>
            <person name="Tsui H.-C.T."/>
            <person name="Winkler M.E."/>
        </authorList>
    </citation>
    <scope>NUCLEOTIDE SEQUENCE</scope>
</reference>
<feature type="compositionally biased region" description="Acidic residues" evidence="1">
    <location>
        <begin position="207"/>
        <end position="226"/>
    </location>
</feature>
<feature type="region of interest" description="Disordered" evidence="1">
    <location>
        <begin position="169"/>
        <end position="226"/>
    </location>
</feature>
<feature type="transmembrane region" description="Helical" evidence="2">
    <location>
        <begin position="96"/>
        <end position="114"/>
    </location>
</feature>
<dbReference type="AlphaFoldDB" id="A0A381PNY1"/>
<feature type="compositionally biased region" description="Basic and acidic residues" evidence="1">
    <location>
        <begin position="169"/>
        <end position="181"/>
    </location>
</feature>
<sequence length="226" mass="25218">MAHDIKSGIGYIIPAAGVVGFFTSLLIGEPILSIVIAVAGILVWFTYMLIMESPLPAPSQLGNLIIFFGVLLTLGIFMAFGVTQNMFGGFEFRTEGSLVALIILFFSILTGMLFRNQIIGGSTTTQPAAELTDSDREWVKKALEENVESENGKTEPKVIVVKQEISEKEVVQENKKEEKPETASPDHSGMMNNPYYAYPPPGYYYGEEYDDEYEEDWEDENDDEEE</sequence>
<keyword evidence="2" id="KW-1133">Transmembrane helix</keyword>
<keyword evidence="2" id="KW-0812">Transmembrane</keyword>